<dbReference type="PANTHER" id="PTHR30193:SF37">
    <property type="entry name" value="INNER MEMBRANE ABC TRANSPORTER PERMEASE PROTEIN YCJO"/>
    <property type="match status" value="1"/>
</dbReference>
<comment type="similarity">
    <text evidence="7">Belongs to the binding-protein-dependent transport system permease family.</text>
</comment>
<reference evidence="9 10" key="1">
    <citation type="submission" date="2016-10" db="EMBL/GenBank/DDBJ databases">
        <authorList>
            <person name="Varghese N."/>
            <person name="Submissions S."/>
        </authorList>
    </citation>
    <scope>NUCLEOTIDE SEQUENCE [LARGE SCALE GENOMIC DNA]</scope>
    <source>
        <strain evidence="9 10">DSM 16392</strain>
    </source>
</reference>
<keyword evidence="3" id="KW-1003">Cell membrane</keyword>
<organism evidence="9 10">
    <name type="scientific">Pseudovibrio ascidiaceicola</name>
    <dbReference type="NCBI Taxonomy" id="285279"/>
    <lineage>
        <taxon>Bacteria</taxon>
        <taxon>Pseudomonadati</taxon>
        <taxon>Pseudomonadota</taxon>
        <taxon>Alphaproteobacteria</taxon>
        <taxon>Hyphomicrobiales</taxon>
        <taxon>Stappiaceae</taxon>
        <taxon>Pseudovibrio</taxon>
    </lineage>
</organism>
<dbReference type="PROSITE" id="PS50928">
    <property type="entry name" value="ABC_TM1"/>
    <property type="match status" value="1"/>
</dbReference>
<feature type="transmembrane region" description="Helical" evidence="7">
    <location>
        <begin position="71"/>
        <end position="92"/>
    </location>
</feature>
<dbReference type="Gene3D" id="1.10.3720.10">
    <property type="entry name" value="MetI-like"/>
    <property type="match status" value="1"/>
</dbReference>
<keyword evidence="6 7" id="KW-0472">Membrane</keyword>
<proteinExistence type="inferred from homology"/>
<evidence type="ECO:0000313" key="10">
    <source>
        <dbReference type="Proteomes" id="UP000199598"/>
    </source>
</evidence>
<evidence type="ECO:0000313" key="9">
    <source>
        <dbReference type="EMBL" id="SFK94972.1"/>
    </source>
</evidence>
<keyword evidence="2 7" id="KW-0813">Transport</keyword>
<feature type="transmembrane region" description="Helical" evidence="7">
    <location>
        <begin position="104"/>
        <end position="124"/>
    </location>
</feature>
<feature type="domain" description="ABC transmembrane type-1" evidence="8">
    <location>
        <begin position="67"/>
        <end position="281"/>
    </location>
</feature>
<feature type="transmembrane region" description="Helical" evidence="7">
    <location>
        <begin position="203"/>
        <end position="222"/>
    </location>
</feature>
<dbReference type="InterPro" id="IPR035906">
    <property type="entry name" value="MetI-like_sf"/>
</dbReference>
<dbReference type="CDD" id="cd06261">
    <property type="entry name" value="TM_PBP2"/>
    <property type="match status" value="1"/>
</dbReference>
<feature type="transmembrane region" description="Helical" evidence="7">
    <location>
        <begin position="155"/>
        <end position="182"/>
    </location>
</feature>
<comment type="caution">
    <text evidence="9">The sequence shown here is derived from an EMBL/GenBank/DDBJ whole genome shotgun (WGS) entry which is preliminary data.</text>
</comment>
<dbReference type="Proteomes" id="UP000199598">
    <property type="component" value="Unassembled WGS sequence"/>
</dbReference>
<evidence type="ECO:0000256" key="5">
    <source>
        <dbReference type="ARBA" id="ARBA00022989"/>
    </source>
</evidence>
<dbReference type="RefSeq" id="WP_093522344.1">
    <property type="nucleotide sequence ID" value="NZ_FOSK01000012.1"/>
</dbReference>
<feature type="transmembrane region" description="Helical" evidence="7">
    <location>
        <begin position="259"/>
        <end position="282"/>
    </location>
</feature>
<keyword evidence="5 7" id="KW-1133">Transmembrane helix</keyword>
<sequence length="293" mass="32778">MNQSNTFWRVALLALPLSVFALIIIWPLLSSFYYGFTNWNGFSDTYDFVGFENFGKLFSDRLFMSAAINTIIWMAIAVVLPTVLGLSLALLIDSHVPGGPIFKTIFYLPICLSAVVVGQVWVWIYQPDWGLLNSIIEYVTNDRFNYAWLAKPDSALYSVIVAWSWQATGLSMVIYLAGLTAIPGDLLEVCELEGATTWQRIRHVILPLLTPATVVVVALSVINSLKGFDILYIMTGGGPFNSSDTLAMHMYNESFKKYLMGYGSAISVVLFLVALTIIRLYFKQLKKVDEIYG</sequence>
<gene>
    <name evidence="9" type="ORF">SAMN04488518_11283</name>
</gene>
<feature type="transmembrane region" description="Helical" evidence="7">
    <location>
        <begin position="7"/>
        <end position="29"/>
    </location>
</feature>
<evidence type="ECO:0000256" key="6">
    <source>
        <dbReference type="ARBA" id="ARBA00023136"/>
    </source>
</evidence>
<evidence type="ECO:0000256" key="4">
    <source>
        <dbReference type="ARBA" id="ARBA00022692"/>
    </source>
</evidence>
<dbReference type="Pfam" id="PF00528">
    <property type="entry name" value="BPD_transp_1"/>
    <property type="match status" value="1"/>
</dbReference>
<dbReference type="InterPro" id="IPR051393">
    <property type="entry name" value="ABC_transporter_permease"/>
</dbReference>
<dbReference type="SUPFAM" id="SSF161098">
    <property type="entry name" value="MetI-like"/>
    <property type="match status" value="1"/>
</dbReference>
<evidence type="ECO:0000256" key="3">
    <source>
        <dbReference type="ARBA" id="ARBA00022475"/>
    </source>
</evidence>
<evidence type="ECO:0000259" key="8">
    <source>
        <dbReference type="PROSITE" id="PS50928"/>
    </source>
</evidence>
<dbReference type="PANTHER" id="PTHR30193">
    <property type="entry name" value="ABC TRANSPORTER PERMEASE PROTEIN"/>
    <property type="match status" value="1"/>
</dbReference>
<evidence type="ECO:0000256" key="7">
    <source>
        <dbReference type="RuleBase" id="RU363032"/>
    </source>
</evidence>
<evidence type="ECO:0000256" key="1">
    <source>
        <dbReference type="ARBA" id="ARBA00004651"/>
    </source>
</evidence>
<name>A0A1I4DN19_9HYPH</name>
<evidence type="ECO:0000256" key="2">
    <source>
        <dbReference type="ARBA" id="ARBA00022448"/>
    </source>
</evidence>
<protein>
    <submittedName>
        <fullName evidence="9">Raffinose/stachyose/melibiose transport system permease protein</fullName>
    </submittedName>
</protein>
<accession>A0A1I4DN19</accession>
<keyword evidence="4 7" id="KW-0812">Transmembrane</keyword>
<keyword evidence="10" id="KW-1185">Reference proteome</keyword>
<comment type="subcellular location">
    <subcellularLocation>
        <location evidence="1 7">Cell membrane</location>
        <topology evidence="1 7">Multi-pass membrane protein</topology>
    </subcellularLocation>
</comment>
<dbReference type="InterPro" id="IPR000515">
    <property type="entry name" value="MetI-like"/>
</dbReference>
<dbReference type="EMBL" id="FOSK01000012">
    <property type="protein sequence ID" value="SFK94972.1"/>
    <property type="molecule type" value="Genomic_DNA"/>
</dbReference>